<dbReference type="STRING" id="288992.SAMN04488522_103918"/>
<sequence length="205" mass="23262">MKKNNTLLIKGMVCNRCITVISDELFKLGLDISSINLGEVILKENSKTPVDEQTLKVVLQKNGFDLLHDKNEQLIGQIKLTVERGIAEQSDTGEPVKFSKLISEELNKDYDSLSAIFSLTQGDTLEQYIIQKKIEEVKGLLVYTDKSLTDIANTLGYSSVAYLSRQLKKHTGFDFAYYKKIRQDKLVIMQKSLKQKNLKPKDQAE</sequence>
<dbReference type="PANTHER" id="PTHR43280:SF28">
    <property type="entry name" value="HTH-TYPE TRANSCRIPTIONAL ACTIVATOR RHAS"/>
    <property type="match status" value="1"/>
</dbReference>
<dbReference type="EMBL" id="FQUQ01000003">
    <property type="protein sequence ID" value="SHF85976.1"/>
    <property type="molecule type" value="Genomic_DNA"/>
</dbReference>
<evidence type="ECO:0000256" key="3">
    <source>
        <dbReference type="ARBA" id="ARBA00023163"/>
    </source>
</evidence>
<name>A0A1M5F3E2_9SPHI</name>
<evidence type="ECO:0000259" key="4">
    <source>
        <dbReference type="PROSITE" id="PS01124"/>
    </source>
</evidence>
<proteinExistence type="predicted"/>
<dbReference type="OrthoDB" id="952277at2"/>
<feature type="domain" description="HTH araC/xylS-type" evidence="4">
    <location>
        <begin position="102"/>
        <end position="181"/>
    </location>
</feature>
<dbReference type="InterPro" id="IPR009057">
    <property type="entry name" value="Homeodomain-like_sf"/>
</dbReference>
<accession>A0A1M5F3E2</accession>
<evidence type="ECO:0000313" key="6">
    <source>
        <dbReference type="Proteomes" id="UP000184287"/>
    </source>
</evidence>
<protein>
    <submittedName>
        <fullName evidence="5">Helix-turn-helix domain-containing protein</fullName>
    </submittedName>
</protein>
<dbReference type="GO" id="GO:0003700">
    <property type="term" value="F:DNA-binding transcription factor activity"/>
    <property type="evidence" value="ECO:0007669"/>
    <property type="project" value="InterPro"/>
</dbReference>
<dbReference type="GO" id="GO:0043565">
    <property type="term" value="F:sequence-specific DNA binding"/>
    <property type="evidence" value="ECO:0007669"/>
    <property type="project" value="InterPro"/>
</dbReference>
<dbReference type="Pfam" id="PF12833">
    <property type="entry name" value="HTH_18"/>
    <property type="match status" value="1"/>
</dbReference>
<keyword evidence="3" id="KW-0804">Transcription</keyword>
<dbReference type="PANTHER" id="PTHR43280">
    <property type="entry name" value="ARAC-FAMILY TRANSCRIPTIONAL REGULATOR"/>
    <property type="match status" value="1"/>
</dbReference>
<dbReference type="Proteomes" id="UP000184287">
    <property type="component" value="Unassembled WGS sequence"/>
</dbReference>
<dbReference type="Gene3D" id="1.10.10.60">
    <property type="entry name" value="Homeodomain-like"/>
    <property type="match status" value="1"/>
</dbReference>
<dbReference type="RefSeq" id="WP_073232629.1">
    <property type="nucleotide sequence ID" value="NZ_FQUQ01000003.1"/>
</dbReference>
<reference evidence="6" key="1">
    <citation type="submission" date="2016-11" db="EMBL/GenBank/DDBJ databases">
        <authorList>
            <person name="Varghese N."/>
            <person name="Submissions S."/>
        </authorList>
    </citation>
    <scope>NUCLEOTIDE SEQUENCE [LARGE SCALE GENOMIC DNA]</scope>
    <source>
        <strain evidence="6">DSM 16990</strain>
    </source>
</reference>
<dbReference type="AlphaFoldDB" id="A0A1M5F3E2"/>
<dbReference type="InterPro" id="IPR018060">
    <property type="entry name" value="HTH_AraC"/>
</dbReference>
<organism evidence="5 6">
    <name type="scientific">Pedobacter caeni</name>
    <dbReference type="NCBI Taxonomy" id="288992"/>
    <lineage>
        <taxon>Bacteria</taxon>
        <taxon>Pseudomonadati</taxon>
        <taxon>Bacteroidota</taxon>
        <taxon>Sphingobacteriia</taxon>
        <taxon>Sphingobacteriales</taxon>
        <taxon>Sphingobacteriaceae</taxon>
        <taxon>Pedobacter</taxon>
    </lineage>
</organism>
<evidence type="ECO:0000256" key="1">
    <source>
        <dbReference type="ARBA" id="ARBA00023015"/>
    </source>
</evidence>
<keyword evidence="1" id="KW-0805">Transcription regulation</keyword>
<dbReference type="PROSITE" id="PS01124">
    <property type="entry name" value="HTH_ARAC_FAMILY_2"/>
    <property type="match status" value="1"/>
</dbReference>
<keyword evidence="6" id="KW-1185">Reference proteome</keyword>
<keyword evidence="2" id="KW-0238">DNA-binding</keyword>
<evidence type="ECO:0000256" key="2">
    <source>
        <dbReference type="ARBA" id="ARBA00023125"/>
    </source>
</evidence>
<evidence type="ECO:0000313" key="5">
    <source>
        <dbReference type="EMBL" id="SHF85976.1"/>
    </source>
</evidence>
<gene>
    <name evidence="5" type="ORF">SAMN04488522_103918</name>
</gene>
<dbReference type="SUPFAM" id="SSF46689">
    <property type="entry name" value="Homeodomain-like"/>
    <property type="match status" value="1"/>
</dbReference>
<dbReference type="SMART" id="SM00342">
    <property type="entry name" value="HTH_ARAC"/>
    <property type="match status" value="1"/>
</dbReference>